<dbReference type="AlphaFoldDB" id="A0A0A9ETT5"/>
<proteinExistence type="predicted"/>
<reference evidence="2" key="2">
    <citation type="journal article" date="2015" name="Data Brief">
        <title>Shoot transcriptome of the giant reed, Arundo donax.</title>
        <authorList>
            <person name="Barrero R.A."/>
            <person name="Guerrero F.D."/>
            <person name="Moolhuijzen P."/>
            <person name="Goolsby J.A."/>
            <person name="Tidwell J."/>
            <person name="Bellgard S.E."/>
            <person name="Bellgard M.I."/>
        </authorList>
    </citation>
    <scope>NUCLEOTIDE SEQUENCE</scope>
    <source>
        <tissue evidence="2">Shoot tissue taken approximately 20 cm above the soil surface</tissue>
    </source>
</reference>
<evidence type="ECO:0000313" key="2">
    <source>
        <dbReference type="EMBL" id="JAE03507.1"/>
    </source>
</evidence>
<evidence type="ECO:0000256" key="1">
    <source>
        <dbReference type="SAM" id="MobiDB-lite"/>
    </source>
</evidence>
<reference evidence="2" key="1">
    <citation type="submission" date="2014-09" db="EMBL/GenBank/DDBJ databases">
        <authorList>
            <person name="Magalhaes I.L.F."/>
            <person name="Oliveira U."/>
            <person name="Santos F.R."/>
            <person name="Vidigal T.H.D.A."/>
            <person name="Brescovit A.D."/>
            <person name="Santos A.J."/>
        </authorList>
    </citation>
    <scope>NUCLEOTIDE SEQUENCE</scope>
    <source>
        <tissue evidence="2">Shoot tissue taken approximately 20 cm above the soil surface</tissue>
    </source>
</reference>
<feature type="region of interest" description="Disordered" evidence="1">
    <location>
        <begin position="1"/>
        <end position="33"/>
    </location>
</feature>
<accession>A0A0A9ETT5</accession>
<organism evidence="2">
    <name type="scientific">Arundo donax</name>
    <name type="common">Giant reed</name>
    <name type="synonym">Donax arundinaceus</name>
    <dbReference type="NCBI Taxonomy" id="35708"/>
    <lineage>
        <taxon>Eukaryota</taxon>
        <taxon>Viridiplantae</taxon>
        <taxon>Streptophyta</taxon>
        <taxon>Embryophyta</taxon>
        <taxon>Tracheophyta</taxon>
        <taxon>Spermatophyta</taxon>
        <taxon>Magnoliopsida</taxon>
        <taxon>Liliopsida</taxon>
        <taxon>Poales</taxon>
        <taxon>Poaceae</taxon>
        <taxon>PACMAD clade</taxon>
        <taxon>Arundinoideae</taxon>
        <taxon>Arundineae</taxon>
        <taxon>Arundo</taxon>
    </lineage>
</organism>
<feature type="compositionally biased region" description="Basic residues" evidence="1">
    <location>
        <begin position="22"/>
        <end position="33"/>
    </location>
</feature>
<sequence>MPFNGTAGAGLPPAVAPSPAHFLHHHRRHSHGL</sequence>
<name>A0A0A9ETT5_ARUDO</name>
<dbReference type="EMBL" id="GBRH01194389">
    <property type="protein sequence ID" value="JAE03507.1"/>
    <property type="molecule type" value="Transcribed_RNA"/>
</dbReference>
<protein>
    <submittedName>
        <fullName evidence="2">Uncharacterized protein</fullName>
    </submittedName>
</protein>